<dbReference type="Proteomes" id="UP000015106">
    <property type="component" value="Chromosome 7"/>
</dbReference>
<keyword evidence="2" id="KW-1185">Reference proteome</keyword>
<dbReference type="AlphaFoldDB" id="A0A8R7V781"/>
<dbReference type="Gramene" id="TuG1812G0700004781.01.T01">
    <property type="protein sequence ID" value="TuG1812G0700004781.01.T01.cds287131"/>
    <property type="gene ID" value="TuG1812G0700004781.01"/>
</dbReference>
<reference evidence="1" key="3">
    <citation type="submission" date="2022-06" db="UniProtKB">
        <authorList>
            <consortium name="EnsemblPlants"/>
        </authorList>
    </citation>
    <scope>IDENTIFICATION</scope>
</reference>
<evidence type="ECO:0000313" key="1">
    <source>
        <dbReference type="EnsemblPlants" id="TuG1812G0700004781.01.T01.cds287131"/>
    </source>
</evidence>
<evidence type="ECO:0000313" key="2">
    <source>
        <dbReference type="Proteomes" id="UP000015106"/>
    </source>
</evidence>
<accession>A0A8R7V781</accession>
<name>A0A8R7V781_TRIUA</name>
<dbReference type="EnsemblPlants" id="TuG1812G0700004781.01.T01">
    <property type="protein sequence ID" value="TuG1812G0700004781.01.T01.cds287131"/>
    <property type="gene ID" value="TuG1812G0700004781.01"/>
</dbReference>
<reference evidence="1" key="2">
    <citation type="submission" date="2018-03" db="EMBL/GenBank/DDBJ databases">
        <title>The Triticum urartu genome reveals the dynamic nature of wheat genome evolution.</title>
        <authorList>
            <person name="Ling H."/>
            <person name="Ma B."/>
            <person name="Shi X."/>
            <person name="Liu H."/>
            <person name="Dong L."/>
            <person name="Sun H."/>
            <person name="Cao Y."/>
            <person name="Gao Q."/>
            <person name="Zheng S."/>
            <person name="Li Y."/>
            <person name="Yu Y."/>
            <person name="Du H."/>
            <person name="Qi M."/>
            <person name="Li Y."/>
            <person name="Yu H."/>
            <person name="Cui Y."/>
            <person name="Wang N."/>
            <person name="Chen C."/>
            <person name="Wu H."/>
            <person name="Zhao Y."/>
            <person name="Zhang J."/>
            <person name="Li Y."/>
            <person name="Zhou W."/>
            <person name="Zhang B."/>
            <person name="Hu W."/>
            <person name="Eijk M."/>
            <person name="Tang J."/>
            <person name="Witsenboer H."/>
            <person name="Zhao S."/>
            <person name="Li Z."/>
            <person name="Zhang A."/>
            <person name="Wang D."/>
            <person name="Liang C."/>
        </authorList>
    </citation>
    <scope>NUCLEOTIDE SEQUENCE [LARGE SCALE GENOMIC DNA]</scope>
    <source>
        <strain evidence="1">cv. G1812</strain>
    </source>
</reference>
<proteinExistence type="predicted"/>
<reference evidence="2" key="1">
    <citation type="journal article" date="2013" name="Nature">
        <title>Draft genome of the wheat A-genome progenitor Triticum urartu.</title>
        <authorList>
            <person name="Ling H.Q."/>
            <person name="Zhao S."/>
            <person name="Liu D."/>
            <person name="Wang J."/>
            <person name="Sun H."/>
            <person name="Zhang C."/>
            <person name="Fan H."/>
            <person name="Li D."/>
            <person name="Dong L."/>
            <person name="Tao Y."/>
            <person name="Gao C."/>
            <person name="Wu H."/>
            <person name="Li Y."/>
            <person name="Cui Y."/>
            <person name="Guo X."/>
            <person name="Zheng S."/>
            <person name="Wang B."/>
            <person name="Yu K."/>
            <person name="Liang Q."/>
            <person name="Yang W."/>
            <person name="Lou X."/>
            <person name="Chen J."/>
            <person name="Feng M."/>
            <person name="Jian J."/>
            <person name="Zhang X."/>
            <person name="Luo G."/>
            <person name="Jiang Y."/>
            <person name="Liu J."/>
            <person name="Wang Z."/>
            <person name="Sha Y."/>
            <person name="Zhang B."/>
            <person name="Wu H."/>
            <person name="Tang D."/>
            <person name="Shen Q."/>
            <person name="Xue P."/>
            <person name="Zou S."/>
            <person name="Wang X."/>
            <person name="Liu X."/>
            <person name="Wang F."/>
            <person name="Yang Y."/>
            <person name="An X."/>
            <person name="Dong Z."/>
            <person name="Zhang K."/>
            <person name="Zhang X."/>
            <person name="Luo M.C."/>
            <person name="Dvorak J."/>
            <person name="Tong Y."/>
            <person name="Wang J."/>
            <person name="Yang H."/>
            <person name="Li Z."/>
            <person name="Wang D."/>
            <person name="Zhang A."/>
            <person name="Wang J."/>
        </authorList>
    </citation>
    <scope>NUCLEOTIDE SEQUENCE</scope>
    <source>
        <strain evidence="2">cv. G1812</strain>
    </source>
</reference>
<protein>
    <submittedName>
        <fullName evidence="1">Uncharacterized protein</fullName>
    </submittedName>
</protein>
<sequence length="71" mass="7963">MSFIEYYRFKTRNNLLLPPTCKNAFTENASPSSCFSAIRPSSIRVSFVELSIVVGKHIPNSLVTKEPAQQT</sequence>
<organism evidence="1 2">
    <name type="scientific">Triticum urartu</name>
    <name type="common">Red wild einkorn</name>
    <name type="synonym">Crithodium urartu</name>
    <dbReference type="NCBI Taxonomy" id="4572"/>
    <lineage>
        <taxon>Eukaryota</taxon>
        <taxon>Viridiplantae</taxon>
        <taxon>Streptophyta</taxon>
        <taxon>Embryophyta</taxon>
        <taxon>Tracheophyta</taxon>
        <taxon>Spermatophyta</taxon>
        <taxon>Magnoliopsida</taxon>
        <taxon>Liliopsida</taxon>
        <taxon>Poales</taxon>
        <taxon>Poaceae</taxon>
        <taxon>BOP clade</taxon>
        <taxon>Pooideae</taxon>
        <taxon>Triticodae</taxon>
        <taxon>Triticeae</taxon>
        <taxon>Triticinae</taxon>
        <taxon>Triticum</taxon>
    </lineage>
</organism>